<comment type="caution">
    <text evidence="1">The sequence shown here is derived from an EMBL/GenBank/DDBJ whole genome shotgun (WGS) entry which is preliminary data.</text>
</comment>
<accession>A0ABP5ILA0</accession>
<evidence type="ECO:0000313" key="1">
    <source>
        <dbReference type="EMBL" id="GAA2100491.1"/>
    </source>
</evidence>
<reference evidence="2" key="1">
    <citation type="journal article" date="2019" name="Int. J. Syst. Evol. Microbiol.">
        <title>The Global Catalogue of Microorganisms (GCM) 10K type strain sequencing project: providing services to taxonomists for standard genome sequencing and annotation.</title>
        <authorList>
            <consortium name="The Broad Institute Genomics Platform"/>
            <consortium name="The Broad Institute Genome Sequencing Center for Infectious Disease"/>
            <person name="Wu L."/>
            <person name="Ma J."/>
        </authorList>
    </citation>
    <scope>NUCLEOTIDE SEQUENCE [LARGE SCALE GENOMIC DNA]</scope>
    <source>
        <strain evidence="2">JCM 15478</strain>
    </source>
</reference>
<dbReference type="RefSeq" id="WP_344534545.1">
    <property type="nucleotide sequence ID" value="NZ_BAAAPE010000023.1"/>
</dbReference>
<proteinExistence type="predicted"/>
<dbReference type="Proteomes" id="UP001500016">
    <property type="component" value="Unassembled WGS sequence"/>
</dbReference>
<keyword evidence="2" id="KW-1185">Reference proteome</keyword>
<organism evidence="1 2">
    <name type="scientific">Streptomyces albiaxialis</name>
    <dbReference type="NCBI Taxonomy" id="329523"/>
    <lineage>
        <taxon>Bacteria</taxon>
        <taxon>Bacillati</taxon>
        <taxon>Actinomycetota</taxon>
        <taxon>Actinomycetes</taxon>
        <taxon>Kitasatosporales</taxon>
        <taxon>Streptomycetaceae</taxon>
        <taxon>Streptomyces</taxon>
    </lineage>
</organism>
<protein>
    <submittedName>
        <fullName evidence="1">Uncharacterized protein</fullName>
    </submittedName>
</protein>
<evidence type="ECO:0000313" key="2">
    <source>
        <dbReference type="Proteomes" id="UP001500016"/>
    </source>
</evidence>
<name>A0ABP5ILA0_9ACTN</name>
<sequence>MSAAPDPWQSTLSASIHALKTAARDARDAYQRVARDHDQAQEDALRADLPGEALRQPSAERYMPYADVLGRIAFSHQGLRTSISRTWFSTARTYAWGTSHALAALRDGRTPRFATTPASTRVALPTLTLTGPPVHTLSTAHATEASIHIQVREFAASDWSEAAEAWHTHADAVHALLLPLIVEHGVAATSTTEGGQA</sequence>
<gene>
    <name evidence="1" type="ORF">GCM10009801_73060</name>
</gene>
<dbReference type="EMBL" id="BAAAPE010000023">
    <property type="protein sequence ID" value="GAA2100491.1"/>
    <property type="molecule type" value="Genomic_DNA"/>
</dbReference>